<reference evidence="4" key="1">
    <citation type="submission" date="2025-08" db="UniProtKB">
        <authorList>
            <consortium name="Ensembl"/>
        </authorList>
    </citation>
    <scope>IDENTIFICATION</scope>
</reference>
<evidence type="ECO:0000256" key="2">
    <source>
        <dbReference type="ARBA" id="ARBA00022737"/>
    </source>
</evidence>
<organism evidence="4 5">
    <name type="scientific">Chelonoidis abingdonii</name>
    <name type="common">Abingdon island giant tortoise</name>
    <name type="synonym">Testudo abingdonii</name>
    <dbReference type="NCBI Taxonomy" id="106734"/>
    <lineage>
        <taxon>Eukaryota</taxon>
        <taxon>Metazoa</taxon>
        <taxon>Chordata</taxon>
        <taxon>Craniata</taxon>
        <taxon>Vertebrata</taxon>
        <taxon>Euteleostomi</taxon>
        <taxon>Archelosauria</taxon>
        <taxon>Testudinata</taxon>
        <taxon>Testudines</taxon>
        <taxon>Cryptodira</taxon>
        <taxon>Durocryptodira</taxon>
        <taxon>Testudinoidea</taxon>
        <taxon>Testudinidae</taxon>
        <taxon>Chelonoidis</taxon>
    </lineage>
</organism>
<evidence type="ECO:0000256" key="1">
    <source>
        <dbReference type="ARBA" id="ARBA00009646"/>
    </source>
</evidence>
<dbReference type="Pfam" id="PF00030">
    <property type="entry name" value="Crystall"/>
    <property type="match status" value="1"/>
</dbReference>
<dbReference type="InterPro" id="IPR001064">
    <property type="entry name" value="Beta/gamma_crystallin"/>
</dbReference>
<accession>A0A8C0QRA7</accession>
<proteinExistence type="inferred from homology"/>
<reference evidence="4" key="2">
    <citation type="submission" date="2025-09" db="UniProtKB">
        <authorList>
            <consortium name="Ensembl"/>
        </authorList>
    </citation>
    <scope>IDENTIFICATION</scope>
</reference>
<keyword evidence="5" id="KW-1185">Reference proteome</keyword>
<dbReference type="Ensembl" id="ENSCABT00000032157.1">
    <property type="protein sequence ID" value="ENSCABP00000029348.1"/>
    <property type="gene ID" value="ENSCABG00000021536.1"/>
</dbReference>
<dbReference type="SUPFAM" id="SSF49695">
    <property type="entry name" value="gamma-Crystallin-like"/>
    <property type="match status" value="1"/>
</dbReference>
<feature type="domain" description="Beta/gamma crystallin 'Greek key'" evidence="3">
    <location>
        <begin position="5"/>
        <end position="73"/>
    </location>
</feature>
<evidence type="ECO:0000313" key="5">
    <source>
        <dbReference type="Proteomes" id="UP000694404"/>
    </source>
</evidence>
<dbReference type="AlphaFoldDB" id="A0A8C0QRA7"/>
<sequence>MSAPITWDNNDLQDQMLELTDDCPSVQDCIHRPEIRSLNVLGGSWILYELPNFRERFLDWGAVNAKVSCGWWIYTKRWCFK</sequence>
<protein>
    <recommendedName>
        <fullName evidence="3">Beta/gamma crystallin 'Greek key' domain-containing protein</fullName>
    </recommendedName>
</protein>
<name>A0A8C0QRA7_CHEAB</name>
<dbReference type="InterPro" id="IPR011024">
    <property type="entry name" value="G_crystallin-like"/>
</dbReference>
<dbReference type="SMART" id="SM00247">
    <property type="entry name" value="XTALbg"/>
    <property type="match status" value="1"/>
</dbReference>
<evidence type="ECO:0000259" key="3">
    <source>
        <dbReference type="SMART" id="SM00247"/>
    </source>
</evidence>
<keyword evidence="2" id="KW-0677">Repeat</keyword>
<dbReference type="Proteomes" id="UP000694404">
    <property type="component" value="Unplaced"/>
</dbReference>
<dbReference type="Gene3D" id="2.60.20.10">
    <property type="entry name" value="Crystallins"/>
    <property type="match status" value="1"/>
</dbReference>
<evidence type="ECO:0000313" key="4">
    <source>
        <dbReference type="Ensembl" id="ENSCABP00000029348.1"/>
    </source>
</evidence>
<dbReference type="GeneTree" id="ENSGT00960000190368"/>
<comment type="similarity">
    <text evidence="1">Belongs to the beta/gamma-crystallin family.</text>
</comment>